<protein>
    <submittedName>
        <fullName evidence="1">Uncharacterized protein</fullName>
    </submittedName>
</protein>
<keyword evidence="2" id="KW-1185">Reference proteome</keyword>
<sequence length="104" mass="11312">MHFENLDVSQGEVSPPLYQTGMLEKRMDDYGTARVRNPNKLVTFRPCVGALQTSGCRLEGIFVVKVVDDGLRKLCRPEEEEETAVVAVSTGADIGGLSEPPSDS</sequence>
<dbReference type="GeneID" id="20321164"/>
<evidence type="ECO:0000313" key="2">
    <source>
        <dbReference type="Proteomes" id="UP000054324"/>
    </source>
</evidence>
<dbReference type="CTD" id="20321164"/>
<gene>
    <name evidence="1" type="ORF">T265_06985</name>
</gene>
<reference evidence="1 2" key="1">
    <citation type="submission" date="2013-11" db="EMBL/GenBank/DDBJ databases">
        <title>Opisthorchis viverrini - life in the bile duct.</title>
        <authorList>
            <person name="Young N.D."/>
            <person name="Nagarajan N."/>
            <person name="Lin S.J."/>
            <person name="Korhonen P.K."/>
            <person name="Jex A.R."/>
            <person name="Hall R.S."/>
            <person name="Safavi-Hemami H."/>
            <person name="Kaewkong W."/>
            <person name="Bertrand D."/>
            <person name="Gao S."/>
            <person name="Seet Q."/>
            <person name="Wongkham S."/>
            <person name="Teh B.T."/>
            <person name="Wongkham C."/>
            <person name="Intapan P.M."/>
            <person name="Maleewong W."/>
            <person name="Yang X."/>
            <person name="Hu M."/>
            <person name="Wang Z."/>
            <person name="Hofmann A."/>
            <person name="Sternberg P.W."/>
            <person name="Tan P."/>
            <person name="Wang J."/>
            <person name="Gasser R.B."/>
        </authorList>
    </citation>
    <scope>NUCLEOTIDE SEQUENCE [LARGE SCALE GENOMIC DNA]</scope>
</reference>
<dbReference type="EMBL" id="KL596772">
    <property type="protein sequence ID" value="KER25582.1"/>
    <property type="molecule type" value="Genomic_DNA"/>
</dbReference>
<dbReference type="AlphaFoldDB" id="A0A074ZIG0"/>
<organism evidence="1 2">
    <name type="scientific">Opisthorchis viverrini</name>
    <name type="common">Southeast Asian liver fluke</name>
    <dbReference type="NCBI Taxonomy" id="6198"/>
    <lineage>
        <taxon>Eukaryota</taxon>
        <taxon>Metazoa</taxon>
        <taxon>Spiralia</taxon>
        <taxon>Lophotrochozoa</taxon>
        <taxon>Platyhelminthes</taxon>
        <taxon>Trematoda</taxon>
        <taxon>Digenea</taxon>
        <taxon>Opisthorchiida</taxon>
        <taxon>Opisthorchiata</taxon>
        <taxon>Opisthorchiidae</taxon>
        <taxon>Opisthorchis</taxon>
    </lineage>
</organism>
<accession>A0A074ZIG0</accession>
<dbReference type="Proteomes" id="UP000054324">
    <property type="component" value="Unassembled WGS sequence"/>
</dbReference>
<evidence type="ECO:0000313" key="1">
    <source>
        <dbReference type="EMBL" id="KER25582.1"/>
    </source>
</evidence>
<proteinExistence type="predicted"/>
<dbReference type="KEGG" id="ovi:T265_06985"/>
<name>A0A074ZIG0_OPIVI</name>
<dbReference type="RefSeq" id="XP_009170666.1">
    <property type="nucleotide sequence ID" value="XM_009172402.1"/>
</dbReference>